<comment type="caution">
    <text evidence="2">The sequence shown here is derived from an EMBL/GenBank/DDBJ whole genome shotgun (WGS) entry which is preliminary data.</text>
</comment>
<dbReference type="SUPFAM" id="SSF52540">
    <property type="entry name" value="P-loop containing nucleoside triphosphate hydrolases"/>
    <property type="match status" value="1"/>
</dbReference>
<dbReference type="RefSeq" id="WP_308986394.1">
    <property type="nucleotide sequence ID" value="NZ_JARXIC010000039.1"/>
</dbReference>
<feature type="domain" description="PD-(D/E)XK endonuclease-like" evidence="1">
    <location>
        <begin position="631"/>
        <end position="896"/>
    </location>
</feature>
<gene>
    <name evidence="2" type="ORF">QEH59_16055</name>
</gene>
<keyword evidence="3" id="KW-1185">Reference proteome</keyword>
<dbReference type="Proteomes" id="UP001243717">
    <property type="component" value="Unassembled WGS sequence"/>
</dbReference>
<evidence type="ECO:0000259" key="1">
    <source>
        <dbReference type="Pfam" id="PF12705"/>
    </source>
</evidence>
<name>A0ABU1AMP9_9BACT</name>
<reference evidence="2 3" key="1">
    <citation type="submission" date="2023-04" db="EMBL/GenBank/DDBJ databases">
        <title>A novel bacteria isolated from coastal sediment.</title>
        <authorList>
            <person name="Liu X.-J."/>
            <person name="Du Z.-J."/>
        </authorList>
    </citation>
    <scope>NUCLEOTIDE SEQUENCE [LARGE SCALE GENOMIC DNA]</scope>
    <source>
        <strain evidence="2 3">SDUM461004</strain>
    </source>
</reference>
<evidence type="ECO:0000313" key="3">
    <source>
        <dbReference type="Proteomes" id="UP001243717"/>
    </source>
</evidence>
<dbReference type="Pfam" id="PF12705">
    <property type="entry name" value="PDDEXK_1"/>
    <property type="match status" value="1"/>
</dbReference>
<dbReference type="InterPro" id="IPR011335">
    <property type="entry name" value="Restrct_endonuc-II-like"/>
</dbReference>
<dbReference type="EMBL" id="JARXIC010000039">
    <property type="protein sequence ID" value="MDQ8195949.1"/>
    <property type="molecule type" value="Genomic_DNA"/>
</dbReference>
<accession>A0ABU1AMP9</accession>
<dbReference type="InterPro" id="IPR027417">
    <property type="entry name" value="P-loop_NTPase"/>
</dbReference>
<dbReference type="SUPFAM" id="SSF52980">
    <property type="entry name" value="Restriction endonuclease-like"/>
    <property type="match status" value="1"/>
</dbReference>
<protein>
    <submittedName>
        <fullName evidence="2">PD-(D/E)XK nuclease family protein</fullName>
    </submittedName>
</protein>
<sequence>MPTITPHSLDWNQPLLPAVTERLLSLTEGSLLDLSHLLVIVPTRQAGRRLREALAVAISDQKRALLPPDILTPDTLLSRALKHAPIANEASVTAAWVEVLSSIDPRHFETLFPVAPEPDVNWQFGMAQRIMQVHNELGEEGLGLYQAAQLAGESGQESERWQELARLEALYIDQLSLHGLLDPKQARREAAERFTAPPGIERILLIATPDAQALPLKALTNTVDTLPIEVWTYGNAELFDSWGRPHTEFWNQRALDFEGWNCQLKASPEPKVAATEVAAMTTNAKPESILIGLADSDLAPLLADELTRKNIPHYDPEGTPLHLGGIGRLTELLCQLSQEANIANVRTLLQHPDCFAYIQASDSQPHLLRKLDQCFERHLCADLDALIQFTDDARLRGALKALKSLQYSIKQAKHFSQGLSNALKDIYADVEIDTGESSKPWRERAEAVRQLLAEVATAEDTFPKLSTDLARSLVLQGLRKAKVHPDRPRQAHDLLGWLELLWNDAPQLVLMGLNEGKVPESVIGDAFLPETMRALFGLRTNEQRFARDAYLMEAICRRRAGERGQVDILVPQKAADGSPVKPSRLLFLGSADTLLPRTRTLFAQSDTNEPPTDYSIPWKLSPPPGLPLPERISVSALKNYLECPFRFFLRHIMHMRPIDLESREMSPAAFGTLLHAILAELKGLSIDSQTKPSDLIAKLHAIAENEIEHKFGRELSFALRLQKEAILARIQAYVERQIEDIRTNGSIQILHTESKFSAKLEGIELRGVIDRIDQRGDRIELTDYKTADSPKSPEKAHLAPLARKEPPAHLPEEAFFEHGNKRYRWIDLQLPLYVYSQLEAGKERPRVAYINLAKTLEKSEIAPWEDFTQSHVDSAIACAEALIRQIKAGVFWPPNPDLREDYDDFAPLFPDGIENSVKAEAFQNYQFTKTNDMAESL</sequence>
<proteinExistence type="predicted"/>
<dbReference type="Gene3D" id="3.90.320.10">
    <property type="match status" value="1"/>
</dbReference>
<organism evidence="2 3">
    <name type="scientific">Thalassobacterium sedimentorum</name>
    <dbReference type="NCBI Taxonomy" id="3041258"/>
    <lineage>
        <taxon>Bacteria</taxon>
        <taxon>Pseudomonadati</taxon>
        <taxon>Verrucomicrobiota</taxon>
        <taxon>Opitutia</taxon>
        <taxon>Puniceicoccales</taxon>
        <taxon>Coraliomargaritaceae</taxon>
        <taxon>Thalassobacterium</taxon>
    </lineage>
</organism>
<dbReference type="InterPro" id="IPR011604">
    <property type="entry name" value="PDDEXK-like_dom_sf"/>
</dbReference>
<dbReference type="InterPro" id="IPR038726">
    <property type="entry name" value="PDDEXK_AddAB-type"/>
</dbReference>
<evidence type="ECO:0000313" key="2">
    <source>
        <dbReference type="EMBL" id="MDQ8195949.1"/>
    </source>
</evidence>